<accession>B3Y5I7</accession>
<dbReference type="EMBL" id="AB444218">
    <property type="protein sequence ID" value="BAG55344.1"/>
    <property type="molecule type" value="mRNA"/>
</dbReference>
<sequence length="40" mass="4666">FSSELTLWRFPSLRLRARTRCGQYDIFAYIRNGTSGLNAQ</sequence>
<dbReference type="AlphaFoldDB" id="B3Y5I7"/>
<reference evidence="1" key="1">
    <citation type="submission" date="2008-07" db="EMBL/GenBank/DDBJ databases">
        <title>Characterization of the lipid accumulation in a new microalgal species, Pseudochoricystis ellipsoidea (Trebouxiophyceae).</title>
        <authorList>
            <person name="Satoh A."/>
            <person name="Kato M."/>
            <person name="Yamato K.T."/>
            <person name="Ikegami Y."/>
            <person name="Sekiguchi H."/>
            <person name="Kurano N."/>
            <person name="Miyachi S."/>
        </authorList>
    </citation>
    <scope>NUCLEOTIDE SEQUENCE</scope>
    <source>
        <strain evidence="1">MBIC11204</strain>
    </source>
</reference>
<protein>
    <submittedName>
        <fullName evidence="1">Uncharacterized protein</fullName>
    </submittedName>
</protein>
<proteinExistence type="evidence at transcript level"/>
<evidence type="ECO:0000313" key="1">
    <source>
        <dbReference type="EMBL" id="BAG55344.1"/>
    </source>
</evidence>
<name>B3Y5I7_9CHLO</name>
<organism evidence="1">
    <name type="scientific">Pseudochoricystis ellipsoidea</name>
    <name type="common">nom. nud.</name>
    <dbReference type="NCBI Taxonomy" id="546385"/>
    <lineage>
        <taxon>Eukaryota</taxon>
        <taxon>Viridiplantae</taxon>
        <taxon>Chlorophyta</taxon>
        <taxon>core chlorophytes</taxon>
        <taxon>Trebouxiophyceae</taxon>
    </lineage>
</organism>
<reference evidence="1" key="2">
    <citation type="submission" date="2008-07" db="EMBL/GenBank/DDBJ databases">
        <title>Nitrogen-starvation-inducible cDNA clones isolated by using cDNA subtraction in a novel microalga accumulating lipids and hydrocarbons.</title>
        <authorList>
            <person name="Satoh A."/>
        </authorList>
    </citation>
    <scope>NUCLEOTIDE SEQUENCE</scope>
    <source>
        <strain evidence="1">MBIC11204</strain>
    </source>
</reference>
<feature type="non-terminal residue" evidence="1">
    <location>
        <position position="1"/>
    </location>
</feature>
<feature type="non-terminal residue" evidence="1">
    <location>
        <position position="40"/>
    </location>
</feature>